<dbReference type="PANTHER" id="PTHR33538">
    <property type="entry name" value="PROTEIN GAMETE EXPRESSED 1"/>
    <property type="match status" value="1"/>
</dbReference>
<keyword evidence="3" id="KW-1185">Reference proteome</keyword>
<evidence type="ECO:0000313" key="3">
    <source>
        <dbReference type="Proteomes" id="UP000265520"/>
    </source>
</evidence>
<sequence length="168" mass="19274">MKLIENAIVIENEVIKVGDAMSSKMNTLQSKAEDIENKVGISLDKQQQLSDGQSTALEGINSLNEVQFKALEENRKSQQYFAEFGDKQQEEFIRRQQEMQGLHDRLMENSNKIMSFLESIEAQANMLIALDKLHTLQNIILFESIFMKAFAVYIMSNFLIFMLTNLPC</sequence>
<dbReference type="Proteomes" id="UP000265520">
    <property type="component" value="Unassembled WGS sequence"/>
</dbReference>
<dbReference type="PANTHER" id="PTHR33538:SF2">
    <property type="entry name" value="PROTEIN GAMETE EXPRESSED 1"/>
    <property type="match status" value="1"/>
</dbReference>
<proteinExistence type="predicted"/>
<comment type="caution">
    <text evidence="2">The sequence shown here is derived from an EMBL/GenBank/DDBJ whole genome shotgun (WGS) entry which is preliminary data.</text>
</comment>
<reference evidence="2 3" key="1">
    <citation type="journal article" date="2018" name="Front. Plant Sci.">
        <title>Red Clover (Trifolium pratense) and Zigzag Clover (T. medium) - A Picture of Genomic Similarities and Differences.</title>
        <authorList>
            <person name="Dluhosova J."/>
            <person name="Istvanek J."/>
            <person name="Nedelnik J."/>
            <person name="Repkova J."/>
        </authorList>
    </citation>
    <scope>NUCLEOTIDE SEQUENCE [LARGE SCALE GENOMIC DNA]</scope>
    <source>
        <strain evidence="3">cv. 10/8</strain>
        <tissue evidence="2">Leaf</tissue>
    </source>
</reference>
<name>A0A392P722_9FABA</name>
<accession>A0A392P722</accession>
<keyword evidence="1" id="KW-0812">Transmembrane</keyword>
<keyword evidence="1" id="KW-0472">Membrane</keyword>
<protein>
    <submittedName>
        <fullName evidence="2">Protein GAMETE EXPRESSED 1-like</fullName>
    </submittedName>
</protein>
<evidence type="ECO:0000313" key="2">
    <source>
        <dbReference type="EMBL" id="MCI06655.1"/>
    </source>
</evidence>
<feature type="transmembrane region" description="Helical" evidence="1">
    <location>
        <begin position="140"/>
        <end position="163"/>
    </location>
</feature>
<organism evidence="2 3">
    <name type="scientific">Trifolium medium</name>
    <dbReference type="NCBI Taxonomy" id="97028"/>
    <lineage>
        <taxon>Eukaryota</taxon>
        <taxon>Viridiplantae</taxon>
        <taxon>Streptophyta</taxon>
        <taxon>Embryophyta</taxon>
        <taxon>Tracheophyta</taxon>
        <taxon>Spermatophyta</taxon>
        <taxon>Magnoliopsida</taxon>
        <taxon>eudicotyledons</taxon>
        <taxon>Gunneridae</taxon>
        <taxon>Pentapetalae</taxon>
        <taxon>rosids</taxon>
        <taxon>fabids</taxon>
        <taxon>Fabales</taxon>
        <taxon>Fabaceae</taxon>
        <taxon>Papilionoideae</taxon>
        <taxon>50 kb inversion clade</taxon>
        <taxon>NPAAA clade</taxon>
        <taxon>Hologalegina</taxon>
        <taxon>IRL clade</taxon>
        <taxon>Trifolieae</taxon>
        <taxon>Trifolium</taxon>
    </lineage>
</organism>
<dbReference type="AlphaFoldDB" id="A0A392P722"/>
<keyword evidence="1" id="KW-1133">Transmembrane helix</keyword>
<evidence type="ECO:0000256" key="1">
    <source>
        <dbReference type="SAM" id="Phobius"/>
    </source>
</evidence>
<dbReference type="InterPro" id="IPR040346">
    <property type="entry name" value="GEX1/Brambleberry"/>
</dbReference>
<dbReference type="EMBL" id="LXQA010062573">
    <property type="protein sequence ID" value="MCI06655.1"/>
    <property type="molecule type" value="Genomic_DNA"/>
</dbReference>